<evidence type="ECO:0008006" key="3">
    <source>
        <dbReference type="Google" id="ProtNLM"/>
    </source>
</evidence>
<evidence type="ECO:0000313" key="1">
    <source>
        <dbReference type="EMBL" id="MDP9806890.1"/>
    </source>
</evidence>
<keyword evidence="2" id="KW-1185">Reference proteome</keyword>
<accession>A0ABT9NHN8</accession>
<dbReference type="Pfam" id="PF03013">
    <property type="entry name" value="Pyr_excise"/>
    <property type="match status" value="1"/>
</dbReference>
<evidence type="ECO:0000313" key="2">
    <source>
        <dbReference type="Proteomes" id="UP001243212"/>
    </source>
</evidence>
<dbReference type="InterPro" id="IPR004260">
    <property type="entry name" value="Pyr-dimer_DNA_glycosylase"/>
</dbReference>
<protein>
    <recommendedName>
        <fullName evidence="3">DNA lyase</fullName>
    </recommendedName>
</protein>
<sequence length="147" mass="16686">MRLWSLHPNYLDAAGLVALWRETLLAQKVLQGLTRGYTKHPQLIRFREQAEPVHAVGAYLSGVLEEADSRGYNFDRTKITHPTTNYSPLIPVTTGQLAYELEWLCSKLEKRSPGTLTAPQWKASTRIVPHPLFTTVEGDVESWERTV</sequence>
<name>A0ABT9NHN8_9ACTO</name>
<gene>
    <name evidence="1" type="ORF">J2S70_001472</name>
</gene>
<dbReference type="RefSeq" id="WP_307683078.1">
    <property type="nucleotide sequence ID" value="NZ_JAUSQX010000001.1"/>
</dbReference>
<reference evidence="1 2" key="1">
    <citation type="submission" date="2023-07" db="EMBL/GenBank/DDBJ databases">
        <title>Sequencing the genomes of 1000 actinobacteria strains.</title>
        <authorList>
            <person name="Klenk H.-P."/>
        </authorList>
    </citation>
    <scope>NUCLEOTIDE SEQUENCE [LARGE SCALE GENOMIC DNA]</scope>
    <source>
        <strain evidence="1 2">DSM 17163</strain>
    </source>
</reference>
<comment type="caution">
    <text evidence="1">The sequence shown here is derived from an EMBL/GenBank/DDBJ whole genome shotgun (WGS) entry which is preliminary data.</text>
</comment>
<dbReference type="EMBL" id="JAUSQX010000001">
    <property type="protein sequence ID" value="MDP9806890.1"/>
    <property type="molecule type" value="Genomic_DNA"/>
</dbReference>
<dbReference type="Proteomes" id="UP001243212">
    <property type="component" value="Unassembled WGS sequence"/>
</dbReference>
<organism evidence="1 2">
    <name type="scientific">Trueperella bonasi</name>
    <dbReference type="NCBI Taxonomy" id="312286"/>
    <lineage>
        <taxon>Bacteria</taxon>
        <taxon>Bacillati</taxon>
        <taxon>Actinomycetota</taxon>
        <taxon>Actinomycetes</taxon>
        <taxon>Actinomycetales</taxon>
        <taxon>Actinomycetaceae</taxon>
        <taxon>Trueperella</taxon>
    </lineage>
</organism>
<proteinExistence type="predicted"/>